<feature type="domain" description="SCP2" evidence="2">
    <location>
        <begin position="62"/>
        <end position="163"/>
    </location>
</feature>
<organism evidence="3 4">
    <name type="scientific">Powellomyces hirtus</name>
    <dbReference type="NCBI Taxonomy" id="109895"/>
    <lineage>
        <taxon>Eukaryota</taxon>
        <taxon>Fungi</taxon>
        <taxon>Fungi incertae sedis</taxon>
        <taxon>Chytridiomycota</taxon>
        <taxon>Chytridiomycota incertae sedis</taxon>
        <taxon>Chytridiomycetes</taxon>
        <taxon>Spizellomycetales</taxon>
        <taxon>Powellomycetaceae</taxon>
        <taxon>Powellomyces</taxon>
    </lineage>
</organism>
<dbReference type="Proteomes" id="UP000318582">
    <property type="component" value="Unassembled WGS sequence"/>
</dbReference>
<accession>A0A507DQH9</accession>
<dbReference type="Pfam" id="PF02036">
    <property type="entry name" value="SCP2"/>
    <property type="match status" value="1"/>
</dbReference>
<feature type="compositionally biased region" description="Low complexity" evidence="1">
    <location>
        <begin position="7"/>
        <end position="29"/>
    </location>
</feature>
<proteinExistence type="predicted"/>
<sequence>MTLQRNSHSAPSPALSSPPTTTSAASTMSELKDKLAQFLPARPTKPTNAQTLFPELARELHSDPSLSKNLQGLFIVTVLQKGVKRDEWYLLFKGYNQTPVISQTRPTLPSPSKSSMPVILIEVEDADILNFITGGLPPLKAYASQRVRVVGDLLLAQQLEDVFAKAGGPEKAAAFLSKVKGKKAKL</sequence>
<evidence type="ECO:0000256" key="1">
    <source>
        <dbReference type="SAM" id="MobiDB-lite"/>
    </source>
</evidence>
<dbReference type="SUPFAM" id="SSF55718">
    <property type="entry name" value="SCP-like"/>
    <property type="match status" value="1"/>
</dbReference>
<protein>
    <recommendedName>
        <fullName evidence="2">SCP2 domain-containing protein</fullName>
    </recommendedName>
</protein>
<evidence type="ECO:0000259" key="2">
    <source>
        <dbReference type="Pfam" id="PF02036"/>
    </source>
</evidence>
<reference evidence="3 4" key="1">
    <citation type="journal article" date="2019" name="Sci. Rep.">
        <title>Comparative genomics of chytrid fungi reveal insights into the obligate biotrophic and pathogenic lifestyle of Synchytrium endobioticum.</title>
        <authorList>
            <person name="van de Vossenberg B.T.L.H."/>
            <person name="Warris S."/>
            <person name="Nguyen H.D.T."/>
            <person name="van Gent-Pelzer M.P.E."/>
            <person name="Joly D.L."/>
            <person name="van de Geest H.C."/>
            <person name="Bonants P.J.M."/>
            <person name="Smith D.S."/>
            <person name="Levesque C.A."/>
            <person name="van der Lee T.A.J."/>
        </authorList>
    </citation>
    <scope>NUCLEOTIDE SEQUENCE [LARGE SCALE GENOMIC DNA]</scope>
    <source>
        <strain evidence="3 4">CBS 809.83</strain>
    </source>
</reference>
<dbReference type="InterPro" id="IPR003033">
    <property type="entry name" value="SCP2_sterol-bd_dom"/>
</dbReference>
<dbReference type="EMBL" id="QEAQ01000178">
    <property type="protein sequence ID" value="TPX53954.1"/>
    <property type="molecule type" value="Genomic_DNA"/>
</dbReference>
<comment type="caution">
    <text evidence="3">The sequence shown here is derived from an EMBL/GenBank/DDBJ whole genome shotgun (WGS) entry which is preliminary data.</text>
</comment>
<dbReference type="Gene3D" id="3.30.1050.10">
    <property type="entry name" value="SCP2 sterol-binding domain"/>
    <property type="match status" value="1"/>
</dbReference>
<dbReference type="AlphaFoldDB" id="A0A507DQH9"/>
<feature type="region of interest" description="Disordered" evidence="1">
    <location>
        <begin position="1"/>
        <end position="29"/>
    </location>
</feature>
<keyword evidence="4" id="KW-1185">Reference proteome</keyword>
<evidence type="ECO:0000313" key="3">
    <source>
        <dbReference type="EMBL" id="TPX53954.1"/>
    </source>
</evidence>
<evidence type="ECO:0000313" key="4">
    <source>
        <dbReference type="Proteomes" id="UP000318582"/>
    </source>
</evidence>
<dbReference type="InterPro" id="IPR036527">
    <property type="entry name" value="SCP2_sterol-bd_dom_sf"/>
</dbReference>
<gene>
    <name evidence="3" type="ORF">PhCBS80983_g06095</name>
</gene>
<dbReference type="STRING" id="109895.A0A507DQH9"/>
<name>A0A507DQH9_9FUNG</name>